<keyword evidence="1" id="KW-1133">Transmembrane helix</keyword>
<dbReference type="RefSeq" id="WP_066711052.1">
    <property type="nucleotide sequence ID" value="NZ_JBHIWA010000058.1"/>
</dbReference>
<gene>
    <name evidence="2" type="ORF">COA07_01010</name>
</gene>
<feature type="transmembrane region" description="Helical" evidence="1">
    <location>
        <begin position="31"/>
        <end position="49"/>
    </location>
</feature>
<keyword evidence="3" id="KW-1185">Reference proteome</keyword>
<organism evidence="2 3">
    <name type="scientific">Sphingomonas adhaesiva</name>
    <dbReference type="NCBI Taxonomy" id="28212"/>
    <lineage>
        <taxon>Bacteria</taxon>
        <taxon>Pseudomonadati</taxon>
        <taxon>Pseudomonadota</taxon>
        <taxon>Alphaproteobacteria</taxon>
        <taxon>Sphingomonadales</taxon>
        <taxon>Sphingomonadaceae</taxon>
        <taxon>Sphingomonas</taxon>
    </lineage>
</organism>
<dbReference type="EMBL" id="NWVC01000001">
    <property type="protein sequence ID" value="PCG15606.1"/>
    <property type="molecule type" value="Genomic_DNA"/>
</dbReference>
<dbReference type="AlphaFoldDB" id="A0A2A4IBP3"/>
<keyword evidence="1" id="KW-0812">Transmembrane</keyword>
<evidence type="ECO:0000313" key="3">
    <source>
        <dbReference type="Proteomes" id="UP000218323"/>
    </source>
</evidence>
<dbReference type="Proteomes" id="UP000218323">
    <property type="component" value="Unassembled WGS sequence"/>
</dbReference>
<protein>
    <submittedName>
        <fullName evidence="2">Uncharacterized protein</fullName>
    </submittedName>
</protein>
<comment type="caution">
    <text evidence="2">The sequence shown here is derived from an EMBL/GenBank/DDBJ whole genome shotgun (WGS) entry which is preliminary data.</text>
</comment>
<feature type="transmembrane region" description="Helical" evidence="1">
    <location>
        <begin position="6"/>
        <end position="24"/>
    </location>
</feature>
<proteinExistence type="predicted"/>
<reference evidence="2 3" key="1">
    <citation type="submission" date="2017-09" db="EMBL/GenBank/DDBJ databases">
        <title>Sphingomonas adhaesiva DSM 7418, whole genome shotgun sequence.</title>
        <authorList>
            <person name="Feng G."/>
            <person name="Zhu H."/>
        </authorList>
    </citation>
    <scope>NUCLEOTIDE SEQUENCE [LARGE SCALE GENOMIC DNA]</scope>
    <source>
        <strain evidence="2 3">DSM 7418</strain>
    </source>
</reference>
<keyword evidence="1" id="KW-0472">Membrane</keyword>
<evidence type="ECO:0000313" key="2">
    <source>
        <dbReference type="EMBL" id="PCG15606.1"/>
    </source>
</evidence>
<evidence type="ECO:0000256" key="1">
    <source>
        <dbReference type="SAM" id="Phobius"/>
    </source>
</evidence>
<name>A0A2A4IBP3_9SPHN</name>
<accession>A0A2A4IBP3</accession>
<sequence>MWTFFLWKIAALVAAIYCIVRAVIDLRRRRYGWGIVGLPSALMFLMTPIQTHAVKVYLPAAGS</sequence>